<feature type="transmembrane region" description="Helical" evidence="1">
    <location>
        <begin position="12"/>
        <end position="32"/>
    </location>
</feature>
<comment type="caution">
    <text evidence="3">The sequence shown here is derived from an EMBL/GenBank/DDBJ whole genome shotgun (WGS) entry which is preliminary data.</text>
</comment>
<gene>
    <name evidence="3" type="ORF">QX51_01835</name>
</gene>
<proteinExistence type="predicted"/>
<dbReference type="InterPro" id="IPR052734">
    <property type="entry name" value="Nod_factor_acetyltransferase"/>
</dbReference>
<dbReference type="Proteomes" id="UP000031189">
    <property type="component" value="Unassembled WGS sequence"/>
</dbReference>
<dbReference type="PANTHER" id="PTHR37312:SF1">
    <property type="entry name" value="MEMBRANE-BOUND ACYLTRANSFERASE YKRP-RELATED"/>
    <property type="match status" value="1"/>
</dbReference>
<keyword evidence="1" id="KW-0812">Transmembrane</keyword>
<dbReference type="RefSeq" id="WP_039678211.1">
    <property type="nucleotide sequence ID" value="NZ_JWHR01000023.1"/>
</dbReference>
<accession>A0A0B3W0P9</accession>
<feature type="transmembrane region" description="Helical" evidence="1">
    <location>
        <begin position="38"/>
        <end position="60"/>
    </location>
</feature>
<dbReference type="PANTHER" id="PTHR37312">
    <property type="entry name" value="MEMBRANE-BOUND ACYLTRANSFERASE YKRP-RELATED"/>
    <property type="match status" value="1"/>
</dbReference>
<feature type="domain" description="Acyltransferase 3" evidence="2">
    <location>
        <begin position="13"/>
        <end position="61"/>
    </location>
</feature>
<feature type="non-terminal residue" evidence="3">
    <location>
        <position position="1"/>
    </location>
</feature>
<evidence type="ECO:0000313" key="3">
    <source>
        <dbReference type="EMBL" id="KHS58598.1"/>
    </source>
</evidence>
<evidence type="ECO:0000313" key="4">
    <source>
        <dbReference type="Proteomes" id="UP000031189"/>
    </source>
</evidence>
<keyword evidence="1" id="KW-0472">Membrane</keyword>
<sequence>CRGDILNNKNRLYYLDNARGFALLGVVIGHIYESNNAFINWIYSFHVPLFFIISGALLYYKDSINKVFLAYF</sequence>
<dbReference type="AlphaFoldDB" id="A0A0B3W0P9"/>
<dbReference type="InterPro" id="IPR002656">
    <property type="entry name" value="Acyl_transf_3_dom"/>
</dbReference>
<evidence type="ECO:0000259" key="2">
    <source>
        <dbReference type="Pfam" id="PF01757"/>
    </source>
</evidence>
<dbReference type="Pfam" id="PF01757">
    <property type="entry name" value="Acyl_transf_3"/>
    <property type="match status" value="1"/>
</dbReference>
<name>A0A0B3W0P9_9FIRM</name>
<evidence type="ECO:0000256" key="1">
    <source>
        <dbReference type="SAM" id="Phobius"/>
    </source>
</evidence>
<dbReference type="GO" id="GO:0016747">
    <property type="term" value="F:acyltransferase activity, transferring groups other than amino-acyl groups"/>
    <property type="evidence" value="ECO:0007669"/>
    <property type="project" value="InterPro"/>
</dbReference>
<keyword evidence="1" id="KW-1133">Transmembrane helix</keyword>
<keyword evidence="4" id="KW-1185">Reference proteome</keyword>
<protein>
    <recommendedName>
        <fullName evidence="2">Acyltransferase 3 domain-containing protein</fullName>
    </recommendedName>
</protein>
<reference evidence="3 4" key="1">
    <citation type="submission" date="2014-12" db="EMBL/GenBank/DDBJ databases">
        <title>Draft genome sequence of Terrisporobacter sp. 08-306576, isolated from the blood culture of a bacteremia patient.</title>
        <authorList>
            <person name="Lund L.C."/>
            <person name="Sydenham T.V."/>
            <person name="Hogh S.V."/>
            <person name="Skov M.N."/>
            <person name="Kemp M."/>
            <person name="Justesen U.S."/>
        </authorList>
    </citation>
    <scope>NUCLEOTIDE SEQUENCE [LARGE SCALE GENOMIC DNA]</scope>
    <source>
        <strain evidence="3 4">08-306576</strain>
    </source>
</reference>
<organism evidence="3 4">
    <name type="scientific">Terrisporobacter othiniensis</name>
    <dbReference type="NCBI Taxonomy" id="1577792"/>
    <lineage>
        <taxon>Bacteria</taxon>
        <taxon>Bacillati</taxon>
        <taxon>Bacillota</taxon>
        <taxon>Clostridia</taxon>
        <taxon>Peptostreptococcales</taxon>
        <taxon>Peptostreptococcaceae</taxon>
        <taxon>Terrisporobacter</taxon>
    </lineage>
</organism>
<dbReference type="EMBL" id="JWHR01000023">
    <property type="protein sequence ID" value="KHS58598.1"/>
    <property type="molecule type" value="Genomic_DNA"/>
</dbReference>